<proteinExistence type="predicted"/>
<gene>
    <name evidence="2" type="ORF">APG10_00602</name>
    <name evidence="3" type="ORF">APG11_00788</name>
    <name evidence="4" type="ORF">APG12_01059</name>
</gene>
<dbReference type="EMBL" id="LNJC01000020">
    <property type="protein sequence ID" value="KYC50066.1"/>
    <property type="molecule type" value="Genomic_DNA"/>
</dbReference>
<dbReference type="Proteomes" id="UP000092401">
    <property type="component" value="Unassembled WGS sequence"/>
</dbReference>
<protein>
    <submittedName>
        <fullName evidence="2">Uncharacterized protein</fullName>
    </submittedName>
</protein>
<dbReference type="EMBL" id="LNGF01000014">
    <property type="protein sequence ID" value="KYC47909.1"/>
    <property type="molecule type" value="Genomic_DNA"/>
</dbReference>
<feature type="transmembrane region" description="Helical" evidence="1">
    <location>
        <begin position="197"/>
        <end position="217"/>
    </location>
</feature>
<accession>A0A150IS96</accession>
<keyword evidence="1" id="KW-1133">Transmembrane helix</keyword>
<dbReference type="EMBL" id="LNGE01000012">
    <property type="protein sequence ID" value="KYC45706.1"/>
    <property type="molecule type" value="Genomic_DNA"/>
</dbReference>
<evidence type="ECO:0000256" key="1">
    <source>
        <dbReference type="SAM" id="Phobius"/>
    </source>
</evidence>
<evidence type="ECO:0000313" key="5">
    <source>
        <dbReference type="Proteomes" id="UP000091929"/>
    </source>
</evidence>
<keyword evidence="1" id="KW-0472">Membrane</keyword>
<evidence type="ECO:0000313" key="2">
    <source>
        <dbReference type="EMBL" id="KYC45706.1"/>
    </source>
</evidence>
<feature type="transmembrane region" description="Helical" evidence="1">
    <location>
        <begin position="130"/>
        <end position="150"/>
    </location>
</feature>
<sequence>MNRGERIKLDLFTPVKSEFNPNIVVTGPGIKSTDVLPEGVEIPEGMGFIIIESKLGEAEYEPFTPASYYYLSDAIIPVTETGTYYVGVFDFDNEGKYGLAIGYVEKFSISEWIGIPISVTRIRIWEGQNLLVVLAPLFFTVIIGLIALYMNQKTKNNLKTLFGFLMSFAGLLYIGSGISVFYQMINAFTKAFSESALITAVFASIPIVLGITIFGYTSKVGPRTVQTKLSLLLLSGLGLIFWAGMILGPAVVIISAMLPSKKINL</sequence>
<accession>A0A150IYM0</accession>
<organism evidence="2 6">
    <name type="scientific">Candidatus Methanofastidiosum methylothiophilum</name>
    <dbReference type="NCBI Taxonomy" id="1705564"/>
    <lineage>
        <taxon>Archaea</taxon>
        <taxon>Methanobacteriati</taxon>
        <taxon>Methanobacteriota</taxon>
        <taxon>Stenosarchaea group</taxon>
        <taxon>Candidatus Methanofastidiosia</taxon>
        <taxon>Candidatus Methanofastidiosales</taxon>
        <taxon>Candidatus Methanofastidiosaceae</taxon>
        <taxon>Candidatus Methanofastidiosum</taxon>
    </lineage>
</organism>
<name>A0A150IL07_9EURY</name>
<feature type="transmembrane region" description="Helical" evidence="1">
    <location>
        <begin position="162"/>
        <end position="185"/>
    </location>
</feature>
<dbReference type="Proteomes" id="UP000092403">
    <property type="component" value="Unassembled WGS sequence"/>
</dbReference>
<feature type="transmembrane region" description="Helical" evidence="1">
    <location>
        <begin position="229"/>
        <end position="258"/>
    </location>
</feature>
<dbReference type="Proteomes" id="UP000091929">
    <property type="component" value="Unassembled WGS sequence"/>
</dbReference>
<dbReference type="AlphaFoldDB" id="A0A150IL07"/>
<evidence type="ECO:0000313" key="6">
    <source>
        <dbReference type="Proteomes" id="UP000092401"/>
    </source>
</evidence>
<keyword evidence="1" id="KW-0812">Transmembrane</keyword>
<evidence type="ECO:0000313" key="3">
    <source>
        <dbReference type="EMBL" id="KYC47909.1"/>
    </source>
</evidence>
<reference evidence="5 6" key="1">
    <citation type="journal article" date="2016" name="ISME J.">
        <title>Chasing the elusive Euryarchaeota class WSA2: genomes reveal a uniquely fastidious methyl-reducing methanogen.</title>
        <authorList>
            <person name="Nobu M.K."/>
            <person name="Narihiro T."/>
            <person name="Kuroda K."/>
            <person name="Mei R."/>
            <person name="Liu W.T."/>
        </authorList>
    </citation>
    <scope>NUCLEOTIDE SEQUENCE [LARGE SCALE GENOMIC DNA]</scope>
    <source>
        <strain evidence="2">B03fssc0709_Meth_Bin005</strain>
        <strain evidence="3">B15fssc0709_Meth_Bin003</strain>
        <strain evidence="4">BMIXfssc0709_Meth_Bin006</strain>
    </source>
</reference>
<comment type="caution">
    <text evidence="2">The sequence shown here is derived from an EMBL/GenBank/DDBJ whole genome shotgun (WGS) entry which is preliminary data.</text>
</comment>
<accession>A0A150IL07</accession>
<evidence type="ECO:0000313" key="4">
    <source>
        <dbReference type="EMBL" id="KYC50066.1"/>
    </source>
</evidence>